<dbReference type="Gramene" id="EFJ23589">
    <property type="protein sequence ID" value="EFJ23589"/>
    <property type="gene ID" value="SELMODRAFT_415407"/>
</dbReference>
<sequence>MGRRGQKPQGTSFMQNTFANDSHPGPMHRSPRAVIFKRTIVAYRGYVFRQSLETISSTSGCDQGLLLIASKEEMIIDPQRASSMVSRQVPEKVYSIVVPQDLDLFCRLKCELIKMREKPAMAEAWAQARLQMQYEDDFFYNYDEWDSFVDLSTLRSSSGECCSISYLLEKWSWLKEQFARIRTSRLLESSTGRWKKAKVTHGVSKPALGLVRFGVLNKYDEFEETIAKKKRGGGGRLYVKRASSPEWLQREETVKRMPLELQENNRPFFLRGEEAGSSSEVGAVEQEVRADVIPVRQDCWVVRGLVKVGNRVEAGGWEQSEAL</sequence>
<dbReference type="EMBL" id="GL377592">
    <property type="protein sequence ID" value="EFJ23589.1"/>
    <property type="molecule type" value="Genomic_DNA"/>
</dbReference>
<reference evidence="2 3" key="1">
    <citation type="journal article" date="2011" name="Science">
        <title>The Selaginella genome identifies genetic changes associated with the evolution of vascular plants.</title>
        <authorList>
            <person name="Banks J.A."/>
            <person name="Nishiyama T."/>
            <person name="Hasebe M."/>
            <person name="Bowman J.L."/>
            <person name="Gribskov M."/>
            <person name="dePamphilis C."/>
            <person name="Albert V.A."/>
            <person name="Aono N."/>
            <person name="Aoyama T."/>
            <person name="Ambrose B.A."/>
            <person name="Ashton N.W."/>
            <person name="Axtell M.J."/>
            <person name="Barker E."/>
            <person name="Barker M.S."/>
            <person name="Bennetzen J.L."/>
            <person name="Bonawitz N.D."/>
            <person name="Chapple C."/>
            <person name="Cheng C."/>
            <person name="Correa L.G."/>
            <person name="Dacre M."/>
            <person name="DeBarry J."/>
            <person name="Dreyer I."/>
            <person name="Elias M."/>
            <person name="Engstrom E.M."/>
            <person name="Estelle M."/>
            <person name="Feng L."/>
            <person name="Finet C."/>
            <person name="Floyd S.K."/>
            <person name="Frommer W.B."/>
            <person name="Fujita T."/>
            <person name="Gramzow L."/>
            <person name="Gutensohn M."/>
            <person name="Harholt J."/>
            <person name="Hattori M."/>
            <person name="Heyl A."/>
            <person name="Hirai T."/>
            <person name="Hiwatashi Y."/>
            <person name="Ishikawa M."/>
            <person name="Iwata M."/>
            <person name="Karol K.G."/>
            <person name="Koehler B."/>
            <person name="Kolukisaoglu U."/>
            <person name="Kubo M."/>
            <person name="Kurata T."/>
            <person name="Lalonde S."/>
            <person name="Li K."/>
            <person name="Li Y."/>
            <person name="Litt A."/>
            <person name="Lyons E."/>
            <person name="Manning G."/>
            <person name="Maruyama T."/>
            <person name="Michael T.P."/>
            <person name="Mikami K."/>
            <person name="Miyazaki S."/>
            <person name="Morinaga S."/>
            <person name="Murata T."/>
            <person name="Mueller-Roeber B."/>
            <person name="Nelson D.R."/>
            <person name="Obara M."/>
            <person name="Oguri Y."/>
            <person name="Olmstead R.G."/>
            <person name="Onodera N."/>
            <person name="Petersen B.L."/>
            <person name="Pils B."/>
            <person name="Prigge M."/>
            <person name="Rensing S.A."/>
            <person name="Riano-Pachon D.M."/>
            <person name="Roberts A.W."/>
            <person name="Sato Y."/>
            <person name="Scheller H.V."/>
            <person name="Schulz B."/>
            <person name="Schulz C."/>
            <person name="Shakirov E.V."/>
            <person name="Shibagaki N."/>
            <person name="Shinohara N."/>
            <person name="Shippen D.E."/>
            <person name="Soerensen I."/>
            <person name="Sotooka R."/>
            <person name="Sugimoto N."/>
            <person name="Sugita M."/>
            <person name="Sumikawa N."/>
            <person name="Tanurdzic M."/>
            <person name="Theissen G."/>
            <person name="Ulvskov P."/>
            <person name="Wakazuki S."/>
            <person name="Weng J.K."/>
            <person name="Willats W.W."/>
            <person name="Wipf D."/>
            <person name="Wolf P.G."/>
            <person name="Yang L."/>
            <person name="Zimmer A.D."/>
            <person name="Zhu Q."/>
            <person name="Mitros T."/>
            <person name="Hellsten U."/>
            <person name="Loque D."/>
            <person name="Otillar R."/>
            <person name="Salamov A."/>
            <person name="Schmutz J."/>
            <person name="Shapiro H."/>
            <person name="Lindquist E."/>
            <person name="Lucas S."/>
            <person name="Rokhsar D."/>
            <person name="Grigoriev I.V."/>
        </authorList>
    </citation>
    <scope>NUCLEOTIDE SEQUENCE [LARGE SCALE GENOMIC DNA]</scope>
</reference>
<dbReference type="AlphaFoldDB" id="D8RW14"/>
<gene>
    <name evidence="2" type="ORF">SELMODRAFT_415407</name>
</gene>
<dbReference type="Proteomes" id="UP000001514">
    <property type="component" value="Unassembled WGS sequence"/>
</dbReference>
<feature type="compositionally biased region" description="Polar residues" evidence="1">
    <location>
        <begin position="8"/>
        <end position="20"/>
    </location>
</feature>
<evidence type="ECO:0000313" key="3">
    <source>
        <dbReference type="Proteomes" id="UP000001514"/>
    </source>
</evidence>
<dbReference type="KEGG" id="smo:SELMODRAFT_415407"/>
<organism evidence="3">
    <name type="scientific">Selaginella moellendorffii</name>
    <name type="common">Spikemoss</name>
    <dbReference type="NCBI Taxonomy" id="88036"/>
    <lineage>
        <taxon>Eukaryota</taxon>
        <taxon>Viridiplantae</taxon>
        <taxon>Streptophyta</taxon>
        <taxon>Embryophyta</taxon>
        <taxon>Tracheophyta</taxon>
        <taxon>Lycopodiopsida</taxon>
        <taxon>Selaginellales</taxon>
        <taxon>Selaginellaceae</taxon>
        <taxon>Selaginella</taxon>
    </lineage>
</organism>
<name>D8RW14_SELML</name>
<evidence type="ECO:0000313" key="2">
    <source>
        <dbReference type="EMBL" id="EFJ23589.1"/>
    </source>
</evidence>
<proteinExistence type="predicted"/>
<keyword evidence="3" id="KW-1185">Reference proteome</keyword>
<evidence type="ECO:0000256" key="1">
    <source>
        <dbReference type="SAM" id="MobiDB-lite"/>
    </source>
</evidence>
<accession>D8RW14</accession>
<feature type="region of interest" description="Disordered" evidence="1">
    <location>
        <begin position="1"/>
        <end position="29"/>
    </location>
</feature>
<dbReference type="HOGENOM" id="CLU_074696_0_0_1"/>
<protein>
    <submittedName>
        <fullName evidence="2">Uncharacterized protein</fullName>
    </submittedName>
</protein>
<dbReference type="InParanoid" id="D8RW14"/>